<name>A0A0D0Q5J3_KITGR</name>
<dbReference type="PATRIC" id="fig|2064.6.peg.322"/>
<dbReference type="AlphaFoldDB" id="A0A0D0Q5J3"/>
<reference evidence="4 5" key="1">
    <citation type="submission" date="2015-02" db="EMBL/GenBank/DDBJ databases">
        <title>Draft genome sequence of Kitasatospora griseola MF730-N6, a bafilomycin, terpentecin and satosporin producer.</title>
        <authorList>
            <person name="Arens J.C."/>
            <person name="Haltli B."/>
            <person name="Kerr R.G."/>
        </authorList>
    </citation>
    <scope>NUCLEOTIDE SEQUENCE [LARGE SCALE GENOMIC DNA]</scope>
    <source>
        <strain evidence="4 5">MF730-N6</strain>
    </source>
</reference>
<dbReference type="SUPFAM" id="SSF52091">
    <property type="entry name" value="SpoIIaa-like"/>
    <property type="match status" value="1"/>
</dbReference>
<evidence type="ECO:0000259" key="3">
    <source>
        <dbReference type="PROSITE" id="PS50801"/>
    </source>
</evidence>
<feature type="domain" description="STAS" evidence="3">
    <location>
        <begin position="10"/>
        <end position="97"/>
    </location>
</feature>
<dbReference type="InterPro" id="IPR002645">
    <property type="entry name" value="STAS_dom"/>
</dbReference>
<dbReference type="NCBIfam" id="TIGR00377">
    <property type="entry name" value="ant_ant_sig"/>
    <property type="match status" value="1"/>
</dbReference>
<gene>
    <name evidence="4" type="ORF">TR51_01445</name>
</gene>
<dbReference type="PANTHER" id="PTHR33495">
    <property type="entry name" value="ANTI-SIGMA FACTOR ANTAGONIST TM_1081-RELATED-RELATED"/>
    <property type="match status" value="1"/>
</dbReference>
<comment type="similarity">
    <text evidence="1 2">Belongs to the anti-sigma-factor antagonist family.</text>
</comment>
<dbReference type="GO" id="GO:0043856">
    <property type="term" value="F:anti-sigma factor antagonist activity"/>
    <property type="evidence" value="ECO:0007669"/>
    <property type="project" value="InterPro"/>
</dbReference>
<dbReference type="InterPro" id="IPR058548">
    <property type="entry name" value="MlaB-like_STAS"/>
</dbReference>
<dbReference type="Proteomes" id="UP000032066">
    <property type="component" value="Unassembled WGS sequence"/>
</dbReference>
<dbReference type="InterPro" id="IPR036513">
    <property type="entry name" value="STAS_dom_sf"/>
</dbReference>
<dbReference type="STRING" id="2064.TR51_01445"/>
<evidence type="ECO:0000256" key="2">
    <source>
        <dbReference type="RuleBase" id="RU003749"/>
    </source>
</evidence>
<dbReference type="CDD" id="cd07043">
    <property type="entry name" value="STAS_anti-anti-sigma_factors"/>
    <property type="match status" value="1"/>
</dbReference>
<proteinExistence type="inferred from homology"/>
<protein>
    <recommendedName>
        <fullName evidence="2">Anti-sigma factor antagonist</fullName>
    </recommendedName>
</protein>
<dbReference type="Gene3D" id="3.30.750.24">
    <property type="entry name" value="STAS domain"/>
    <property type="match status" value="1"/>
</dbReference>
<dbReference type="PROSITE" id="PS50801">
    <property type="entry name" value="STAS"/>
    <property type="match status" value="1"/>
</dbReference>
<organism evidence="4 5">
    <name type="scientific">Kitasatospora griseola</name>
    <name type="common">Streptomyces griseolosporeus</name>
    <dbReference type="NCBI Taxonomy" id="2064"/>
    <lineage>
        <taxon>Bacteria</taxon>
        <taxon>Bacillati</taxon>
        <taxon>Actinomycetota</taxon>
        <taxon>Actinomycetes</taxon>
        <taxon>Kitasatosporales</taxon>
        <taxon>Streptomycetaceae</taxon>
        <taxon>Kitasatospora</taxon>
    </lineage>
</organism>
<dbReference type="PANTHER" id="PTHR33495:SF2">
    <property type="entry name" value="ANTI-SIGMA FACTOR ANTAGONIST TM_1081-RELATED"/>
    <property type="match status" value="1"/>
</dbReference>
<comment type="caution">
    <text evidence="4">The sequence shown here is derived from an EMBL/GenBank/DDBJ whole genome shotgun (WGS) entry which is preliminary data.</text>
</comment>
<accession>A0A0D0Q5J3</accession>
<evidence type="ECO:0000313" key="5">
    <source>
        <dbReference type="Proteomes" id="UP000032066"/>
    </source>
</evidence>
<dbReference type="EMBL" id="JXZB01000001">
    <property type="protein sequence ID" value="KIQ66333.1"/>
    <property type="molecule type" value="Genomic_DNA"/>
</dbReference>
<keyword evidence="5" id="KW-1185">Reference proteome</keyword>
<dbReference type="Pfam" id="PF13466">
    <property type="entry name" value="STAS_2"/>
    <property type="match status" value="1"/>
</dbReference>
<dbReference type="InterPro" id="IPR003658">
    <property type="entry name" value="Anti-sigma_ant"/>
</dbReference>
<evidence type="ECO:0000313" key="4">
    <source>
        <dbReference type="EMBL" id="KIQ66333.1"/>
    </source>
</evidence>
<evidence type="ECO:0000256" key="1">
    <source>
        <dbReference type="ARBA" id="ARBA00009013"/>
    </source>
</evidence>
<sequence>MNDRRNQPFVVRVNGEIDLDTAPALRRALAAALDAHREVVLDLSEVTFMDCAGLGAVVRARNQADRSGRRLILRGASGCVVRLLELTGLQRRLAVEP</sequence>